<gene>
    <name evidence="11" type="primary">Tarsl1</name>
    <name evidence="11" type="ORF">rCG_51716</name>
</gene>
<name>A6K311_RAT</name>
<dbReference type="InterPro" id="IPR004154">
    <property type="entry name" value="Anticodon-bd"/>
</dbReference>
<evidence type="ECO:0000256" key="7">
    <source>
        <dbReference type="ARBA" id="ARBA00023146"/>
    </source>
</evidence>
<dbReference type="Proteomes" id="UP000234681">
    <property type="component" value="Chromosome 2"/>
</dbReference>
<dbReference type="PANTHER" id="PTHR11451:SF27">
    <property type="entry name" value="THREONINE--TRNA LIGASE, MITOCHONDRIAL"/>
    <property type="match status" value="1"/>
</dbReference>
<dbReference type="SUPFAM" id="SSF52954">
    <property type="entry name" value="Class II aaRS ABD-related"/>
    <property type="match status" value="1"/>
</dbReference>
<sequence>MCYHAWIIQCWKSNPGLHPQAPVAFFYCSIATPLVFPVFPPNYLSLLISSWHTAHTPVSCLQLEAEIRGCLDFLRPLWLSPFQVVVIPVRTEQEDYARQVQQCLQAAGLVSDLDADCGLTLSRRVRRAQLAHYNFQFVVGQREQSQMSVNVRTRDNRQLGERGLAESVQRLLELQDARVPNAEELF</sequence>
<dbReference type="PANTHER" id="PTHR11451">
    <property type="entry name" value="THREONINE-TRNA LIGASE"/>
    <property type="match status" value="1"/>
</dbReference>
<proteinExistence type="inferred from homology"/>
<keyword evidence="7 11" id="KW-0030">Aminoacyl-tRNA synthetase</keyword>
<dbReference type="EC" id="6.1.1.3" evidence="2"/>
<evidence type="ECO:0000256" key="9">
    <source>
        <dbReference type="ARBA" id="ARBA00049515"/>
    </source>
</evidence>
<protein>
    <recommendedName>
        <fullName evidence="2">threonine--tRNA ligase</fullName>
        <ecNumber evidence="2">6.1.1.3</ecNumber>
    </recommendedName>
    <alternativeName>
        <fullName evidence="8">Threonyl-tRNA synthetase</fullName>
    </alternativeName>
</protein>
<dbReference type="GO" id="GO:0004829">
    <property type="term" value="F:threonine-tRNA ligase activity"/>
    <property type="evidence" value="ECO:0007669"/>
    <property type="project" value="UniProtKB-EC"/>
</dbReference>
<dbReference type="EMBL" id="CH474015">
    <property type="protein sequence ID" value="EDL85690.1"/>
    <property type="molecule type" value="Genomic_DNA"/>
</dbReference>
<dbReference type="Gene3D" id="3.40.50.800">
    <property type="entry name" value="Anticodon-binding domain"/>
    <property type="match status" value="1"/>
</dbReference>
<dbReference type="AlphaFoldDB" id="A6K311"/>
<comment type="catalytic activity">
    <reaction evidence="9">
        <text>tRNA(Thr) + L-threonine + ATP = L-threonyl-tRNA(Thr) + AMP + diphosphate + H(+)</text>
        <dbReference type="Rhea" id="RHEA:24624"/>
        <dbReference type="Rhea" id="RHEA-COMP:9670"/>
        <dbReference type="Rhea" id="RHEA-COMP:9704"/>
        <dbReference type="ChEBI" id="CHEBI:15378"/>
        <dbReference type="ChEBI" id="CHEBI:30616"/>
        <dbReference type="ChEBI" id="CHEBI:33019"/>
        <dbReference type="ChEBI" id="CHEBI:57926"/>
        <dbReference type="ChEBI" id="CHEBI:78442"/>
        <dbReference type="ChEBI" id="CHEBI:78534"/>
        <dbReference type="ChEBI" id="CHEBI:456215"/>
        <dbReference type="EC" id="6.1.1.3"/>
    </reaction>
</comment>
<accession>A6K311</accession>
<evidence type="ECO:0000259" key="10">
    <source>
        <dbReference type="Pfam" id="PF03129"/>
    </source>
</evidence>
<evidence type="ECO:0000256" key="8">
    <source>
        <dbReference type="ARBA" id="ARBA00031900"/>
    </source>
</evidence>
<keyword evidence="6" id="KW-0648">Protein biosynthesis</keyword>
<evidence type="ECO:0000313" key="11">
    <source>
        <dbReference type="EMBL" id="EDL85690.1"/>
    </source>
</evidence>
<evidence type="ECO:0000256" key="5">
    <source>
        <dbReference type="ARBA" id="ARBA00022840"/>
    </source>
</evidence>
<organism evidence="11 12">
    <name type="scientific">Rattus norvegicus</name>
    <name type="common">Rat</name>
    <dbReference type="NCBI Taxonomy" id="10116"/>
    <lineage>
        <taxon>Eukaryota</taxon>
        <taxon>Metazoa</taxon>
        <taxon>Chordata</taxon>
        <taxon>Craniata</taxon>
        <taxon>Vertebrata</taxon>
        <taxon>Euteleostomi</taxon>
        <taxon>Mammalia</taxon>
        <taxon>Eutheria</taxon>
        <taxon>Euarchontoglires</taxon>
        <taxon>Glires</taxon>
        <taxon>Rodentia</taxon>
        <taxon>Myomorpha</taxon>
        <taxon>Muroidea</taxon>
        <taxon>Muridae</taxon>
        <taxon>Murinae</taxon>
        <taxon>Rattus</taxon>
    </lineage>
</organism>
<dbReference type="Pfam" id="PF03129">
    <property type="entry name" value="HGTP_anticodon"/>
    <property type="match status" value="1"/>
</dbReference>
<dbReference type="FunFam" id="3.40.50.800:FF:000003">
    <property type="entry name" value="Threonine--tRNA ligase 2, cytoplasmic"/>
    <property type="match status" value="1"/>
</dbReference>
<evidence type="ECO:0000256" key="1">
    <source>
        <dbReference type="ARBA" id="ARBA00008226"/>
    </source>
</evidence>
<dbReference type="InterPro" id="IPR036621">
    <property type="entry name" value="Anticodon-bd_dom_sf"/>
</dbReference>
<keyword evidence="3" id="KW-0436">Ligase</keyword>
<dbReference type="GO" id="GO:0005524">
    <property type="term" value="F:ATP binding"/>
    <property type="evidence" value="ECO:0007669"/>
    <property type="project" value="UniProtKB-KW"/>
</dbReference>
<dbReference type="GO" id="GO:0006435">
    <property type="term" value="P:threonyl-tRNA aminoacylation"/>
    <property type="evidence" value="ECO:0007669"/>
    <property type="project" value="UniProtKB-ARBA"/>
</dbReference>
<evidence type="ECO:0000313" key="12">
    <source>
        <dbReference type="Proteomes" id="UP000234681"/>
    </source>
</evidence>
<dbReference type="InterPro" id="IPR047246">
    <property type="entry name" value="ThrRS_anticodon"/>
</dbReference>
<keyword evidence="5" id="KW-0067">ATP-binding</keyword>
<evidence type="ECO:0000256" key="4">
    <source>
        <dbReference type="ARBA" id="ARBA00022741"/>
    </source>
</evidence>
<evidence type="ECO:0000256" key="6">
    <source>
        <dbReference type="ARBA" id="ARBA00022917"/>
    </source>
</evidence>
<keyword evidence="4" id="KW-0547">Nucleotide-binding</keyword>
<evidence type="ECO:0000256" key="3">
    <source>
        <dbReference type="ARBA" id="ARBA00022598"/>
    </source>
</evidence>
<reference evidence="11 12" key="1">
    <citation type="submission" date="2005-09" db="EMBL/GenBank/DDBJ databases">
        <authorList>
            <person name="Mural R.J."/>
            <person name="Li P.W."/>
            <person name="Adams M.D."/>
            <person name="Amanatides P.G."/>
            <person name="Baden-Tillson H."/>
            <person name="Barnstead M."/>
            <person name="Chin S.H."/>
            <person name="Dew I."/>
            <person name="Evans C.A."/>
            <person name="Ferriera S."/>
            <person name="Flanigan M."/>
            <person name="Fosler C."/>
            <person name="Glodek A."/>
            <person name="Gu Z."/>
            <person name="Holt R.A."/>
            <person name="Jennings D."/>
            <person name="Kraft C.L."/>
            <person name="Lu F."/>
            <person name="Nguyen T."/>
            <person name="Nusskern D.R."/>
            <person name="Pfannkoch C.M."/>
            <person name="Sitter C."/>
            <person name="Sutton G.G."/>
            <person name="Venter J.C."/>
            <person name="Wang Z."/>
            <person name="Woodage T."/>
            <person name="Zheng X.H."/>
            <person name="Zhong F."/>
        </authorList>
    </citation>
    <scope>NUCLEOTIDE SEQUENCE [LARGE SCALE GENOMIC DNA]</scope>
    <source>
        <strain>BN</strain>
        <strain evidence="12">Sprague-Dawley</strain>
    </source>
</reference>
<dbReference type="CDD" id="cd00860">
    <property type="entry name" value="ThrRS_anticodon"/>
    <property type="match status" value="1"/>
</dbReference>
<evidence type="ECO:0000256" key="2">
    <source>
        <dbReference type="ARBA" id="ARBA00013163"/>
    </source>
</evidence>
<comment type="similarity">
    <text evidence="1">Belongs to the class-II aminoacyl-tRNA synthetase family.</text>
</comment>
<feature type="domain" description="Anticodon-binding" evidence="10">
    <location>
        <begin position="83"/>
        <end position="173"/>
    </location>
</feature>